<name>A0A174PXJ3_9FIRM</name>
<gene>
    <name evidence="2" type="ORF">ERS852569_00242</name>
</gene>
<feature type="signal peptide" evidence="1">
    <location>
        <begin position="1"/>
        <end position="30"/>
    </location>
</feature>
<proteinExistence type="predicted"/>
<evidence type="ECO:0000256" key="1">
    <source>
        <dbReference type="SAM" id="SignalP"/>
    </source>
</evidence>
<protein>
    <submittedName>
        <fullName evidence="2">Uncharacterized protein</fullName>
    </submittedName>
</protein>
<sequence length="278" mass="31740">MKKLKTVKFAVLMLFVCAVLFCMKPVGVQASTMQTINTKRPYKSYDITGDNKKDSIQTKWAFDKYVSVIVNRKTIYKDKTPIEYDPTVRYCRFENGTPFLFIESYGVNELAQATIVYYKNNKPKSINLDFGAYGWLYGVSDLSVSGNTFTVQYSLMTGSTGFTRLKPCVFVYKDGDIKRKGHNVYDVAALDRYTTGHEMLRTSYVSTARKLTAYNDITTKDRAFSIKKGAKIKITKIYYNRKTLLVGVEYNGKFGWVKGIKRIVAYKKPLFKNLAFGG</sequence>
<feature type="chain" id="PRO_5008030470" evidence="1">
    <location>
        <begin position="31"/>
        <end position="278"/>
    </location>
</feature>
<accession>A0A174PXJ3</accession>
<reference evidence="2 3" key="1">
    <citation type="submission" date="2015-09" db="EMBL/GenBank/DDBJ databases">
        <authorList>
            <consortium name="Pathogen Informatics"/>
        </authorList>
    </citation>
    <scope>NUCLEOTIDE SEQUENCE [LARGE SCALE GENOMIC DNA]</scope>
    <source>
        <strain evidence="2 3">2789STDY5834957</strain>
    </source>
</reference>
<dbReference type="RefSeq" id="WP_055059272.1">
    <property type="nucleotide sequence ID" value="NZ_CZBP01000001.1"/>
</dbReference>
<dbReference type="Proteomes" id="UP000095762">
    <property type="component" value="Unassembled WGS sequence"/>
</dbReference>
<evidence type="ECO:0000313" key="3">
    <source>
        <dbReference type="Proteomes" id="UP000095762"/>
    </source>
</evidence>
<keyword evidence="1" id="KW-0732">Signal</keyword>
<organism evidence="2 3">
    <name type="scientific">Blautia obeum</name>
    <dbReference type="NCBI Taxonomy" id="40520"/>
    <lineage>
        <taxon>Bacteria</taxon>
        <taxon>Bacillati</taxon>
        <taxon>Bacillota</taxon>
        <taxon>Clostridia</taxon>
        <taxon>Lachnospirales</taxon>
        <taxon>Lachnospiraceae</taxon>
        <taxon>Blautia</taxon>
    </lineage>
</organism>
<evidence type="ECO:0000313" key="2">
    <source>
        <dbReference type="EMBL" id="CUP63095.1"/>
    </source>
</evidence>
<dbReference type="EMBL" id="CZBP01000001">
    <property type="protein sequence ID" value="CUP63095.1"/>
    <property type="molecule type" value="Genomic_DNA"/>
</dbReference>
<dbReference type="AlphaFoldDB" id="A0A174PXJ3"/>